<dbReference type="GO" id="GO:0003677">
    <property type="term" value="F:DNA binding"/>
    <property type="evidence" value="ECO:0007669"/>
    <property type="project" value="UniProtKB-KW"/>
</dbReference>
<comment type="caution">
    <text evidence="1">The sequence shown here is derived from an EMBL/GenBank/DDBJ whole genome shotgun (WGS) entry which is preliminary data.</text>
</comment>
<dbReference type="InterPro" id="IPR016032">
    <property type="entry name" value="Sig_transdc_resp-reg_C-effctor"/>
</dbReference>
<dbReference type="CDD" id="cd19930">
    <property type="entry name" value="REC_DesR-like"/>
    <property type="match status" value="1"/>
</dbReference>
<organism evidence="1 2">
    <name type="scientific">Staphylococcus hyicus</name>
    <dbReference type="NCBI Taxonomy" id="1284"/>
    <lineage>
        <taxon>Bacteria</taxon>
        <taxon>Bacillati</taxon>
        <taxon>Bacillota</taxon>
        <taxon>Bacilli</taxon>
        <taxon>Bacillales</taxon>
        <taxon>Staphylococcaceae</taxon>
        <taxon>Staphylococcus</taxon>
    </lineage>
</organism>
<evidence type="ECO:0000313" key="1">
    <source>
        <dbReference type="EMBL" id="RIO43266.1"/>
    </source>
</evidence>
<dbReference type="GeneID" id="41073342"/>
<dbReference type="Pfam" id="PF00072">
    <property type="entry name" value="Response_reg"/>
    <property type="match status" value="1"/>
</dbReference>
<dbReference type="InterPro" id="IPR036388">
    <property type="entry name" value="WH-like_DNA-bd_sf"/>
</dbReference>
<dbReference type="InterPro" id="IPR011006">
    <property type="entry name" value="CheY-like_superfamily"/>
</dbReference>
<evidence type="ECO:0000313" key="2">
    <source>
        <dbReference type="Proteomes" id="UP000285625"/>
    </source>
</evidence>
<dbReference type="PANTHER" id="PTHR43214">
    <property type="entry name" value="TWO-COMPONENT RESPONSE REGULATOR"/>
    <property type="match status" value="1"/>
</dbReference>
<dbReference type="KEGG" id="shu:SHYC_07790"/>
<dbReference type="Gene3D" id="1.10.10.10">
    <property type="entry name" value="Winged helix-like DNA-binding domain superfamily/Winged helix DNA-binding domain"/>
    <property type="match status" value="1"/>
</dbReference>
<dbReference type="AlphaFoldDB" id="A0A0A8HQN2"/>
<accession>A0A0A8HQN2</accession>
<dbReference type="PANTHER" id="PTHR43214:SF42">
    <property type="entry name" value="TRANSCRIPTIONAL REGULATORY PROTEIN DESR"/>
    <property type="match status" value="1"/>
</dbReference>
<dbReference type="Gene3D" id="3.40.50.2300">
    <property type="match status" value="1"/>
</dbReference>
<dbReference type="HOGENOM" id="CLU_000445_90_10_9"/>
<protein>
    <submittedName>
        <fullName evidence="1">DNA-binding response regulator</fullName>
    </submittedName>
</protein>
<dbReference type="RefSeq" id="WP_039645930.1">
    <property type="nucleotide sequence ID" value="NZ_CP008747.1"/>
</dbReference>
<dbReference type="GO" id="GO:0006355">
    <property type="term" value="P:regulation of DNA-templated transcription"/>
    <property type="evidence" value="ECO:0007669"/>
    <property type="project" value="InterPro"/>
</dbReference>
<dbReference type="PROSITE" id="PS50110">
    <property type="entry name" value="RESPONSE_REGULATORY"/>
    <property type="match status" value="1"/>
</dbReference>
<dbReference type="SUPFAM" id="SSF46894">
    <property type="entry name" value="C-terminal effector domain of the bipartite response regulators"/>
    <property type="match status" value="1"/>
</dbReference>
<dbReference type="SMART" id="SM00421">
    <property type="entry name" value="HTH_LUXR"/>
    <property type="match status" value="1"/>
</dbReference>
<dbReference type="CDD" id="cd06170">
    <property type="entry name" value="LuxR_C_like"/>
    <property type="match status" value="1"/>
</dbReference>
<gene>
    <name evidence="1" type="ORF">BUZ57_11110</name>
</gene>
<dbReference type="InterPro" id="IPR001789">
    <property type="entry name" value="Sig_transdc_resp-reg_receiver"/>
</dbReference>
<keyword evidence="1" id="KW-0238">DNA-binding</keyword>
<dbReference type="EMBL" id="QXVO01000046">
    <property type="protein sequence ID" value="RIO43266.1"/>
    <property type="molecule type" value="Genomic_DNA"/>
</dbReference>
<dbReference type="PROSITE" id="PS50043">
    <property type="entry name" value="HTH_LUXR_2"/>
    <property type="match status" value="1"/>
</dbReference>
<proteinExistence type="predicted"/>
<dbReference type="PRINTS" id="PR00038">
    <property type="entry name" value="HTHLUXR"/>
</dbReference>
<dbReference type="Pfam" id="PF00196">
    <property type="entry name" value="GerE"/>
    <property type="match status" value="1"/>
</dbReference>
<dbReference type="STRING" id="1284.SHYC_07790"/>
<dbReference type="InterPro" id="IPR039420">
    <property type="entry name" value="WalR-like"/>
</dbReference>
<reference evidence="1 2" key="1">
    <citation type="journal article" date="2016" name="Front. Microbiol.">
        <title>Comprehensive Phylogenetic Analysis of Bovine Non-aureus Staphylococci Species Based on Whole-Genome Sequencing.</title>
        <authorList>
            <person name="Naushad S."/>
            <person name="Barkema H.W."/>
            <person name="Luby C."/>
            <person name="Condas L.A."/>
            <person name="Nobrega D.B."/>
            <person name="Carson D.A."/>
            <person name="De Buck J."/>
        </authorList>
    </citation>
    <scope>NUCLEOTIDE SEQUENCE [LARGE SCALE GENOMIC DNA]</scope>
    <source>
        <strain evidence="1 2">SNUC 5959</strain>
    </source>
</reference>
<dbReference type="GO" id="GO:0000160">
    <property type="term" value="P:phosphorelay signal transduction system"/>
    <property type="evidence" value="ECO:0007669"/>
    <property type="project" value="InterPro"/>
</dbReference>
<dbReference type="Proteomes" id="UP000285625">
    <property type="component" value="Unassembled WGS sequence"/>
</dbReference>
<dbReference type="SMART" id="SM00448">
    <property type="entry name" value="REC"/>
    <property type="match status" value="1"/>
</dbReference>
<sequence length="200" mass="22759">MIRVVIAEDQMMVADAMKQLLELDGTMHVIEIATNGLAAWQSVQQHQPDIAILDIEMPEMNGLEVLHRIREHHLETSVIILTTFKRPGYFEKAVANDVDAFLLKEQSIEDLRAAIHRALNGEKTYSVSLMTHVFRKSNPLTHREQMILIEIGKGLSHKSIATKLFLSEGTVRNYASVMIEKLEAENRFDAWKKAKEAGWI</sequence>
<name>A0A0A8HQN2_STAHY</name>
<dbReference type="InterPro" id="IPR000792">
    <property type="entry name" value="Tscrpt_reg_LuxR_C"/>
</dbReference>
<dbReference type="SUPFAM" id="SSF52172">
    <property type="entry name" value="CheY-like"/>
    <property type="match status" value="1"/>
</dbReference>